<dbReference type="InterPro" id="IPR036291">
    <property type="entry name" value="NAD(P)-bd_dom_sf"/>
</dbReference>
<dbReference type="Proteomes" id="UP000799750">
    <property type="component" value="Unassembled WGS sequence"/>
</dbReference>
<dbReference type="InterPro" id="IPR020843">
    <property type="entry name" value="ER"/>
</dbReference>
<accession>A0A6A6QNL7</accession>
<dbReference type="EMBL" id="MU004191">
    <property type="protein sequence ID" value="KAF2493719.1"/>
    <property type="molecule type" value="Genomic_DNA"/>
</dbReference>
<evidence type="ECO:0000259" key="1">
    <source>
        <dbReference type="SMART" id="SM00829"/>
    </source>
</evidence>
<dbReference type="PANTHER" id="PTHR45033:SF1">
    <property type="entry name" value="OXIDOREDUCTASE (EUROFUNG)"/>
    <property type="match status" value="1"/>
</dbReference>
<dbReference type="InterPro" id="IPR011032">
    <property type="entry name" value="GroES-like_sf"/>
</dbReference>
<dbReference type="Gene3D" id="3.90.180.10">
    <property type="entry name" value="Medium-chain alcohol dehydrogenases, catalytic domain"/>
    <property type="match status" value="1"/>
</dbReference>
<proteinExistence type="predicted"/>
<evidence type="ECO:0000313" key="3">
    <source>
        <dbReference type="Proteomes" id="UP000799750"/>
    </source>
</evidence>
<dbReference type="GO" id="GO:0016491">
    <property type="term" value="F:oxidoreductase activity"/>
    <property type="evidence" value="ECO:0007669"/>
    <property type="project" value="InterPro"/>
</dbReference>
<feature type="domain" description="Enoyl reductase (ER)" evidence="1">
    <location>
        <begin position="16"/>
        <end position="355"/>
    </location>
</feature>
<dbReference type="Pfam" id="PF08240">
    <property type="entry name" value="ADH_N"/>
    <property type="match status" value="1"/>
</dbReference>
<dbReference type="CDD" id="cd08276">
    <property type="entry name" value="MDR7"/>
    <property type="match status" value="1"/>
</dbReference>
<name>A0A6A6QNL7_9PEZI</name>
<dbReference type="Pfam" id="PF00107">
    <property type="entry name" value="ADH_zinc_N"/>
    <property type="match status" value="1"/>
</dbReference>
<dbReference type="Gene3D" id="3.40.50.720">
    <property type="entry name" value="NAD(P)-binding Rossmann-like Domain"/>
    <property type="match status" value="1"/>
</dbReference>
<dbReference type="InterPro" id="IPR013149">
    <property type="entry name" value="ADH-like_C"/>
</dbReference>
<reference evidence="2" key="1">
    <citation type="journal article" date="2020" name="Stud. Mycol.">
        <title>101 Dothideomycetes genomes: a test case for predicting lifestyles and emergence of pathogens.</title>
        <authorList>
            <person name="Haridas S."/>
            <person name="Albert R."/>
            <person name="Binder M."/>
            <person name="Bloem J."/>
            <person name="Labutti K."/>
            <person name="Salamov A."/>
            <person name="Andreopoulos B."/>
            <person name="Baker S."/>
            <person name="Barry K."/>
            <person name="Bills G."/>
            <person name="Bluhm B."/>
            <person name="Cannon C."/>
            <person name="Castanera R."/>
            <person name="Culley D."/>
            <person name="Daum C."/>
            <person name="Ezra D."/>
            <person name="Gonzalez J."/>
            <person name="Henrissat B."/>
            <person name="Kuo A."/>
            <person name="Liang C."/>
            <person name="Lipzen A."/>
            <person name="Lutzoni F."/>
            <person name="Magnuson J."/>
            <person name="Mondo S."/>
            <person name="Nolan M."/>
            <person name="Ohm R."/>
            <person name="Pangilinan J."/>
            <person name="Park H.-J."/>
            <person name="Ramirez L."/>
            <person name="Alfaro M."/>
            <person name="Sun H."/>
            <person name="Tritt A."/>
            <person name="Yoshinaga Y."/>
            <person name="Zwiers L.-H."/>
            <person name="Turgeon B."/>
            <person name="Goodwin S."/>
            <person name="Spatafora J."/>
            <person name="Crous P."/>
            <person name="Grigoriev I."/>
        </authorList>
    </citation>
    <scope>NUCLEOTIDE SEQUENCE</scope>
    <source>
        <strain evidence="2">CBS 269.34</strain>
    </source>
</reference>
<dbReference type="AlphaFoldDB" id="A0A6A6QNL7"/>
<dbReference type="SMART" id="SM00829">
    <property type="entry name" value="PKS_ER"/>
    <property type="match status" value="1"/>
</dbReference>
<keyword evidence="3" id="KW-1185">Reference proteome</keyword>
<dbReference type="InterPro" id="IPR052711">
    <property type="entry name" value="Zinc_ADH-like"/>
</dbReference>
<gene>
    <name evidence="2" type="ORF">BU16DRAFT_464263</name>
</gene>
<dbReference type="SUPFAM" id="SSF50129">
    <property type="entry name" value="GroES-like"/>
    <property type="match status" value="1"/>
</dbReference>
<sequence>MPTPTTTRRWVSDLSSGYRALELQPSAPLPTLLPHQVLIRIKAVSLNYRDLDAMTGYYNTFRTHSKTPLPLVPCSDGAGIIVAVGSAVDLAETGVAVGDEVLCLYNTEHMAGPVTAYHMQTGSGLPLEGCLTEYKILPHYATVRKPAYLGWEQAVTLVGGGSTCWTAFFCGMRPLRPGMTVLILGTGGVSIVALQIAKAMHVTTIVTSSSDEKLKTCATLGADYCINYTHSPNWSEEVLRITNGTGVDMVMETAGQKTIIQSLKSLKWGGLINDIGYVSGKGSDAELLGVSLILIRKHAMMQGVIVGGKDVLQEVANFYEKARIVPFVDRVFPFDQAKEAFAYLESQKHMGKVIINLE</sequence>
<protein>
    <submittedName>
        <fullName evidence="2">Putative alcohol dehydrogenase</fullName>
    </submittedName>
</protein>
<dbReference type="OrthoDB" id="3509362at2759"/>
<evidence type="ECO:0000313" key="2">
    <source>
        <dbReference type="EMBL" id="KAF2493719.1"/>
    </source>
</evidence>
<dbReference type="SUPFAM" id="SSF51735">
    <property type="entry name" value="NAD(P)-binding Rossmann-fold domains"/>
    <property type="match status" value="1"/>
</dbReference>
<dbReference type="InterPro" id="IPR013154">
    <property type="entry name" value="ADH-like_N"/>
</dbReference>
<dbReference type="PANTHER" id="PTHR45033">
    <property type="match status" value="1"/>
</dbReference>
<organism evidence="2 3">
    <name type="scientific">Lophium mytilinum</name>
    <dbReference type="NCBI Taxonomy" id="390894"/>
    <lineage>
        <taxon>Eukaryota</taxon>
        <taxon>Fungi</taxon>
        <taxon>Dikarya</taxon>
        <taxon>Ascomycota</taxon>
        <taxon>Pezizomycotina</taxon>
        <taxon>Dothideomycetes</taxon>
        <taxon>Pleosporomycetidae</taxon>
        <taxon>Mytilinidiales</taxon>
        <taxon>Mytilinidiaceae</taxon>
        <taxon>Lophium</taxon>
    </lineage>
</organism>